<protein>
    <recommendedName>
        <fullName evidence="4">Protein CIP2A</fullName>
    </recommendedName>
</protein>
<evidence type="ECO:0000313" key="3">
    <source>
        <dbReference type="Proteomes" id="UP001642540"/>
    </source>
</evidence>
<comment type="caution">
    <text evidence="2">The sequence shown here is derived from an EMBL/GenBank/DDBJ whole genome shotgun (WGS) entry which is preliminary data.</text>
</comment>
<accession>A0ABP1RI90</accession>
<dbReference type="InterPro" id="IPR016024">
    <property type="entry name" value="ARM-type_fold"/>
</dbReference>
<sequence>MWLQVKAQASSSQIVGQLFPTRKLQARIVLGCVVHFKSIKTQCLAGTKSTMENLEDEVASAMTNPSSMGSDDLYDLLSSLERRYETGLVCEDIGPLKKVLTAFDEFLSGARHEMNMIRMQQYSMDHDPVFAKCLTCLLHIMSSSKADDYIREETSMMESLASGLNFNYDLGTQHLILKVIELLSRHLKIVGSPPYFRNLMKTLFQKLSVWPQSTEEKEVFLYCVRIMTNLISIRSSCGLTIAASDDNYRDVMKLLVTIMANKKAEPELLMQITRLCYLMESSVDLTTTLFTRRVKSAFSEIAKKLDWTMTTNNCNLNEYLHSIASSIYYMNQCVDTILERIRKDNETEFALEEEPLSQTDGLSDGLCLVNNLVKYVADRLLPDFLKKLSVLLTENPQLIIESLLGLVKATFPYCIPVSVYDADLLESLIRCIDTLASVTKPKSNSHLIVLQTYNHFFDRLLSANIRTVSDEVFHNAFKSCQIVPTSTSKDLVRNIEAIRLLKHFTNMGAFNDLIKTHLDQDLRLKLVECLLDYKPELFKPPSLLSSTCFVETLNLISTISCPSVLIEVFRREETLTHISNCIVNGDETLISKGLSLTIGVGFTEKCRSDLTKIMATMTKFSPKPGSSVATNDFKFTLSDKAQFGAKKLNTNLETLMKTYNGGEHEIDDVLSMYEMENEMHEIEMSTMRDQICQLSRQIEERKVVFSKQNELISDGAARAATRQEEYGRVQQILESIRSQKMELEIKHAKTMDSLKQQRDYLESLCNVESESVLKREKQLKQLQDKCIDLEASGNELSQSLSHASVENDKLIKQVEDLERELQSCKERMSSLNNDLAKSKELHKAIDNLLDAERRKTEIIQQVLDKH</sequence>
<dbReference type="EMBL" id="CAXLJM020000075">
    <property type="protein sequence ID" value="CAL8128755.1"/>
    <property type="molecule type" value="Genomic_DNA"/>
</dbReference>
<evidence type="ECO:0000256" key="1">
    <source>
        <dbReference type="SAM" id="Coils"/>
    </source>
</evidence>
<reference evidence="2 3" key="1">
    <citation type="submission" date="2024-08" db="EMBL/GenBank/DDBJ databases">
        <authorList>
            <person name="Cucini C."/>
            <person name="Frati F."/>
        </authorList>
    </citation>
    <scope>NUCLEOTIDE SEQUENCE [LARGE SCALE GENOMIC DNA]</scope>
</reference>
<keyword evidence="3" id="KW-1185">Reference proteome</keyword>
<evidence type="ECO:0008006" key="4">
    <source>
        <dbReference type="Google" id="ProtNLM"/>
    </source>
</evidence>
<dbReference type="SUPFAM" id="SSF48371">
    <property type="entry name" value="ARM repeat"/>
    <property type="match status" value="1"/>
</dbReference>
<dbReference type="Proteomes" id="UP001642540">
    <property type="component" value="Unassembled WGS sequence"/>
</dbReference>
<gene>
    <name evidence="2" type="ORF">ODALV1_LOCUS22522</name>
</gene>
<name>A0ABP1RI90_9HEXA</name>
<keyword evidence="1" id="KW-0175">Coiled coil</keyword>
<organism evidence="2 3">
    <name type="scientific">Orchesella dallaii</name>
    <dbReference type="NCBI Taxonomy" id="48710"/>
    <lineage>
        <taxon>Eukaryota</taxon>
        <taxon>Metazoa</taxon>
        <taxon>Ecdysozoa</taxon>
        <taxon>Arthropoda</taxon>
        <taxon>Hexapoda</taxon>
        <taxon>Collembola</taxon>
        <taxon>Entomobryomorpha</taxon>
        <taxon>Entomobryoidea</taxon>
        <taxon>Orchesellidae</taxon>
        <taxon>Orchesellinae</taxon>
        <taxon>Orchesella</taxon>
    </lineage>
</organism>
<feature type="coiled-coil region" evidence="1">
    <location>
        <begin position="772"/>
        <end position="841"/>
    </location>
</feature>
<evidence type="ECO:0000313" key="2">
    <source>
        <dbReference type="EMBL" id="CAL8128755.1"/>
    </source>
</evidence>
<proteinExistence type="predicted"/>